<name>A0ACB9ZXI5_CATRO</name>
<organism evidence="1 2">
    <name type="scientific">Catharanthus roseus</name>
    <name type="common">Madagascar periwinkle</name>
    <name type="synonym">Vinca rosea</name>
    <dbReference type="NCBI Taxonomy" id="4058"/>
    <lineage>
        <taxon>Eukaryota</taxon>
        <taxon>Viridiplantae</taxon>
        <taxon>Streptophyta</taxon>
        <taxon>Embryophyta</taxon>
        <taxon>Tracheophyta</taxon>
        <taxon>Spermatophyta</taxon>
        <taxon>Magnoliopsida</taxon>
        <taxon>eudicotyledons</taxon>
        <taxon>Gunneridae</taxon>
        <taxon>Pentapetalae</taxon>
        <taxon>asterids</taxon>
        <taxon>lamiids</taxon>
        <taxon>Gentianales</taxon>
        <taxon>Apocynaceae</taxon>
        <taxon>Rauvolfioideae</taxon>
        <taxon>Vinceae</taxon>
        <taxon>Catharanthinae</taxon>
        <taxon>Catharanthus</taxon>
    </lineage>
</organism>
<proteinExistence type="predicted"/>
<sequence length="347" mass="37451">MANTVLMYNIIFGFCLLLAISINAFASGSSSSSEEVACIDGGATFLLSFGLYKDSCPEAELIIFSWVEKAVIEDPRMAASLLRLHFHDCFVNGCDASILLDDRADFIGEKTAAPNLNSLRGFEVIDAIKNDLESICPQIVSCADILAIAARDSVVLSGGPDWEVQMGRKDSVIASKTAAENNIPGPNSDLVTLVNKFQNVGLTLDDMVTLSGAHTLGKARCSTFSSRLNGFTNGNVGPDVNLEYIQSLQQLCTQSNSSTTLADLDLVSPTTFDNQYYVNLLSGEGLLASDLALVSGDDRVRQIVQTFVEEPMAFFEEFKKSMVRMGGLVPTISGENGEVRRNCRIPN</sequence>
<dbReference type="EMBL" id="CM044708">
    <property type="protein sequence ID" value="KAI5650942.1"/>
    <property type="molecule type" value="Genomic_DNA"/>
</dbReference>
<accession>A0ACB9ZXI5</accession>
<gene>
    <name evidence="1" type="ORF">M9H77_36947</name>
</gene>
<evidence type="ECO:0000313" key="2">
    <source>
        <dbReference type="Proteomes" id="UP001060085"/>
    </source>
</evidence>
<evidence type="ECO:0000313" key="1">
    <source>
        <dbReference type="EMBL" id="KAI5650942.1"/>
    </source>
</evidence>
<reference evidence="2" key="1">
    <citation type="journal article" date="2023" name="Nat. Plants">
        <title>Single-cell RNA sequencing provides a high-resolution roadmap for understanding the multicellular compartmentation of specialized metabolism.</title>
        <authorList>
            <person name="Sun S."/>
            <person name="Shen X."/>
            <person name="Li Y."/>
            <person name="Li Y."/>
            <person name="Wang S."/>
            <person name="Li R."/>
            <person name="Zhang H."/>
            <person name="Shen G."/>
            <person name="Guo B."/>
            <person name="Wei J."/>
            <person name="Xu J."/>
            <person name="St-Pierre B."/>
            <person name="Chen S."/>
            <person name="Sun C."/>
        </authorList>
    </citation>
    <scope>NUCLEOTIDE SEQUENCE [LARGE SCALE GENOMIC DNA]</scope>
</reference>
<protein>
    <submittedName>
        <fullName evidence="1">Uncharacterized protein</fullName>
    </submittedName>
</protein>
<comment type="caution">
    <text evidence="1">The sequence shown here is derived from an EMBL/GenBank/DDBJ whole genome shotgun (WGS) entry which is preliminary data.</text>
</comment>
<dbReference type="Proteomes" id="UP001060085">
    <property type="component" value="Linkage Group LG08"/>
</dbReference>
<keyword evidence="2" id="KW-1185">Reference proteome</keyword>